<feature type="site" description="Transition state stabilizer" evidence="18">
    <location>
        <position position="63"/>
    </location>
</feature>
<dbReference type="AlphaFoldDB" id="A0A9J5X2N8"/>
<dbReference type="EMBL" id="JACXVP010000010">
    <property type="protein sequence ID" value="KAG5582218.1"/>
    <property type="molecule type" value="Genomic_DNA"/>
</dbReference>
<dbReference type="SUPFAM" id="SSF48113">
    <property type="entry name" value="Heme-dependent peroxidases"/>
    <property type="match status" value="1"/>
</dbReference>
<accession>A0A9J5X2N8</accession>
<dbReference type="Proteomes" id="UP000824120">
    <property type="component" value="Chromosome 10"/>
</dbReference>
<dbReference type="GO" id="GO:0042744">
    <property type="term" value="P:hydrogen peroxide catabolic process"/>
    <property type="evidence" value="ECO:0007669"/>
    <property type="project" value="UniProtKB-KW"/>
</dbReference>
<evidence type="ECO:0000313" key="22">
    <source>
        <dbReference type="EMBL" id="KAG5582218.1"/>
    </source>
</evidence>
<dbReference type="GO" id="GO:0140825">
    <property type="term" value="F:lactoperoxidase activity"/>
    <property type="evidence" value="ECO:0007669"/>
    <property type="project" value="UniProtKB-EC"/>
</dbReference>
<feature type="binding site" evidence="17">
    <location>
        <position position="247"/>
    </location>
    <ligand>
        <name>Ca(2+)</name>
        <dbReference type="ChEBI" id="CHEBI:29108"/>
        <label>2</label>
    </ligand>
</feature>
<keyword evidence="12 17" id="KW-0408">Iron</keyword>
<dbReference type="InterPro" id="IPR010255">
    <property type="entry name" value="Haem_peroxidase_sf"/>
</dbReference>
<comment type="cofactor">
    <cofactor evidence="17 20">
        <name>heme b</name>
        <dbReference type="ChEBI" id="CHEBI:60344"/>
    </cofactor>
    <text evidence="17 20">Binds 1 heme b (iron(II)-protoporphyrin IX) group per subunit.</text>
</comment>
<comment type="caution">
    <text evidence="22">The sequence shown here is derived from an EMBL/GenBank/DDBJ whole genome shotgun (WGS) entry which is preliminary data.</text>
</comment>
<dbReference type="InterPro" id="IPR002016">
    <property type="entry name" value="Haem_peroxidase"/>
</dbReference>
<dbReference type="PROSITE" id="PS00435">
    <property type="entry name" value="PEROXIDASE_1"/>
    <property type="match status" value="1"/>
</dbReference>
<feature type="disulfide bond" evidence="19">
    <location>
        <begin position="69"/>
        <end position="74"/>
    </location>
</feature>
<dbReference type="EC" id="1.11.1.7" evidence="5 20"/>
<dbReference type="Gene3D" id="1.10.420.10">
    <property type="entry name" value="Peroxidase, domain 2"/>
    <property type="match status" value="1"/>
</dbReference>
<evidence type="ECO:0000256" key="5">
    <source>
        <dbReference type="ARBA" id="ARBA00012313"/>
    </source>
</evidence>
<sequence length="320" mass="34934">MALKYSFFVLHVLVMFSLASMAFSDSLSPSFYDHVCPQALPVIKRVVEDAVNQERRMGASLLRLHFHDCFVNGCDASILLDKTATIDSEKTAIPNNNSIRGFDVIDKIKSEVDKCCGRSIVSCADIVAVAARDSVVALGGPTWEVPLGRRDSTTASRTTANNDIPPPFLDLPTLINNFKKQGLDEKDLVALSGGHTLGFAQCSTFRNRIYNDTNIDSTFASQRKANCPRSGGNTNLAPLDPTPALFDTKYFSNLVSKKGLLHSDQALFNGGQTDNLVKKYSISLGSFSKDFAESMIKMGNIKPLTGNQGQIRVNCRKVNV</sequence>
<keyword evidence="13 19" id="KW-1015">Disulfide bond</keyword>
<keyword evidence="11 20" id="KW-0560">Oxidoreductase</keyword>
<evidence type="ECO:0000256" key="14">
    <source>
        <dbReference type="ARBA" id="ARBA00023180"/>
    </source>
</evidence>
<keyword evidence="23" id="KW-1185">Reference proteome</keyword>
<protein>
    <recommendedName>
        <fullName evidence="5 20">Peroxidase</fullName>
        <ecNumber evidence="5 20">1.11.1.7</ecNumber>
    </recommendedName>
</protein>
<feature type="binding site" evidence="17">
    <location>
        <position position="240"/>
    </location>
    <ligand>
        <name>Ca(2+)</name>
        <dbReference type="ChEBI" id="CHEBI:29108"/>
        <label>2</label>
    </ligand>
</feature>
<comment type="catalytic activity">
    <reaction evidence="1 20">
        <text>2 a phenolic donor + H2O2 = 2 a phenolic radical donor + 2 H2O</text>
        <dbReference type="Rhea" id="RHEA:56136"/>
        <dbReference type="ChEBI" id="CHEBI:15377"/>
        <dbReference type="ChEBI" id="CHEBI:16240"/>
        <dbReference type="ChEBI" id="CHEBI:139520"/>
        <dbReference type="ChEBI" id="CHEBI:139521"/>
        <dbReference type="EC" id="1.11.1.7"/>
    </reaction>
</comment>
<evidence type="ECO:0000256" key="13">
    <source>
        <dbReference type="ARBA" id="ARBA00023157"/>
    </source>
</evidence>
<evidence type="ECO:0000256" key="4">
    <source>
        <dbReference type="ARBA" id="ARBA00006873"/>
    </source>
</evidence>
<name>A0A9J5X2N8_SOLCO</name>
<feature type="disulfide bond" evidence="19">
    <location>
        <begin position="36"/>
        <end position="116"/>
    </location>
</feature>
<evidence type="ECO:0000256" key="12">
    <source>
        <dbReference type="ARBA" id="ARBA00023004"/>
    </source>
</evidence>
<reference evidence="22 23" key="1">
    <citation type="submission" date="2020-09" db="EMBL/GenBank/DDBJ databases">
        <title>De no assembly of potato wild relative species, Solanum commersonii.</title>
        <authorList>
            <person name="Cho K."/>
        </authorList>
    </citation>
    <scope>NUCLEOTIDE SEQUENCE [LARGE SCALE GENOMIC DNA]</scope>
    <source>
        <strain evidence="22">LZ3.2</strain>
        <tissue evidence="22">Leaf</tissue>
    </source>
</reference>
<dbReference type="GO" id="GO:0006979">
    <property type="term" value="P:response to oxidative stress"/>
    <property type="evidence" value="ECO:0007669"/>
    <property type="project" value="UniProtKB-UniRule"/>
</dbReference>
<keyword evidence="20" id="KW-0376">Hydrogen peroxide</keyword>
<evidence type="ECO:0000256" key="9">
    <source>
        <dbReference type="ARBA" id="ARBA00022729"/>
    </source>
</evidence>
<evidence type="ECO:0000256" key="10">
    <source>
        <dbReference type="ARBA" id="ARBA00022837"/>
    </source>
</evidence>
<dbReference type="PRINTS" id="PR00461">
    <property type="entry name" value="PLPEROXIDASE"/>
</dbReference>
<feature type="chain" id="PRO_5039961905" description="Peroxidase" evidence="20">
    <location>
        <begin position="25"/>
        <end position="320"/>
    </location>
</feature>
<dbReference type="PROSITE" id="PS50873">
    <property type="entry name" value="PEROXIDASE_4"/>
    <property type="match status" value="1"/>
</dbReference>
<evidence type="ECO:0000256" key="16">
    <source>
        <dbReference type="PIRSR" id="PIRSR600823-2"/>
    </source>
</evidence>
<comment type="function">
    <text evidence="2">Removal of H(2)O(2), oxidation of toxic reductants, biosynthesis and degradation of lignin, suberization, auxin catabolism, response to environmental stresses such as wounding, pathogen attack and oxidative stress. These functions might be dependent on each isozyme/isoform in each plant tissue.</text>
</comment>
<feature type="binding site" evidence="17">
    <location>
        <position position="75"/>
    </location>
    <ligand>
        <name>Ca(2+)</name>
        <dbReference type="ChEBI" id="CHEBI:29108"/>
        <label>1</label>
    </ligand>
</feature>
<comment type="subcellular location">
    <subcellularLocation>
        <location evidence="3 20">Secreted</location>
    </subcellularLocation>
</comment>
<evidence type="ECO:0000256" key="19">
    <source>
        <dbReference type="PIRSR" id="PIRSR600823-5"/>
    </source>
</evidence>
<evidence type="ECO:0000256" key="15">
    <source>
        <dbReference type="PIRSR" id="PIRSR600823-1"/>
    </source>
</evidence>
<dbReference type="PRINTS" id="PR00458">
    <property type="entry name" value="PEROXIDASE"/>
</dbReference>
<dbReference type="PANTHER" id="PTHR31388:SF245">
    <property type="entry name" value="PEROXIDASE"/>
    <property type="match status" value="1"/>
</dbReference>
<keyword evidence="20" id="KW-0964">Secreted</keyword>
<keyword evidence="10 17" id="KW-0106">Calcium</keyword>
<evidence type="ECO:0000313" key="23">
    <source>
        <dbReference type="Proteomes" id="UP000824120"/>
    </source>
</evidence>
<comment type="cofactor">
    <cofactor evidence="17 20">
        <name>Ca(2+)</name>
        <dbReference type="ChEBI" id="CHEBI:29108"/>
    </cofactor>
    <text evidence="17 20">Binds 2 calcium ions per subunit.</text>
</comment>
<dbReference type="InterPro" id="IPR033905">
    <property type="entry name" value="Secretory_peroxidase"/>
</dbReference>
<evidence type="ECO:0000256" key="20">
    <source>
        <dbReference type="RuleBase" id="RU362060"/>
    </source>
</evidence>
<dbReference type="OrthoDB" id="2113341at2759"/>
<feature type="binding site" evidence="17">
    <location>
        <position position="77"/>
    </location>
    <ligand>
        <name>Ca(2+)</name>
        <dbReference type="ChEBI" id="CHEBI:29108"/>
        <label>1</label>
    </ligand>
</feature>
<dbReference type="GO" id="GO:0046872">
    <property type="term" value="F:metal ion binding"/>
    <property type="evidence" value="ECO:0007669"/>
    <property type="project" value="UniProtKB-UniRule"/>
</dbReference>
<comment type="similarity">
    <text evidence="4">Belongs to the peroxidase family. Ascorbate peroxidase subfamily.</text>
</comment>
<dbReference type="PANTHER" id="PTHR31388">
    <property type="entry name" value="PEROXIDASE 72-RELATED"/>
    <property type="match status" value="1"/>
</dbReference>
<dbReference type="GO" id="GO:0005576">
    <property type="term" value="C:extracellular region"/>
    <property type="evidence" value="ECO:0007669"/>
    <property type="project" value="UniProtKB-SubCell"/>
</dbReference>
<feature type="binding site" evidence="17">
    <location>
        <position position="73"/>
    </location>
    <ligand>
        <name>Ca(2+)</name>
        <dbReference type="ChEBI" id="CHEBI:29108"/>
        <label>1</label>
    </ligand>
</feature>
<dbReference type="GO" id="GO:0020037">
    <property type="term" value="F:heme binding"/>
    <property type="evidence" value="ECO:0007669"/>
    <property type="project" value="UniProtKB-UniRule"/>
</dbReference>
<keyword evidence="7 20" id="KW-0349">Heme</keyword>
<feature type="binding site" evidence="16">
    <location>
        <position position="165"/>
    </location>
    <ligand>
        <name>substrate</name>
    </ligand>
</feature>
<feature type="binding site" evidence="17">
    <location>
        <position position="89"/>
    </location>
    <ligand>
        <name>Ca(2+)</name>
        <dbReference type="ChEBI" id="CHEBI:29108"/>
        <label>1</label>
    </ligand>
</feature>
<proteinExistence type="inferred from homology"/>
<dbReference type="Gene3D" id="1.10.520.10">
    <property type="match status" value="1"/>
</dbReference>
<feature type="binding site" evidence="17">
    <location>
        <position position="196"/>
    </location>
    <ligand>
        <name>Ca(2+)</name>
        <dbReference type="ChEBI" id="CHEBI:29108"/>
        <label>2</label>
    </ligand>
</feature>
<feature type="binding site" evidence="17">
    <location>
        <position position="71"/>
    </location>
    <ligand>
        <name>Ca(2+)</name>
        <dbReference type="ChEBI" id="CHEBI:29108"/>
        <label>1</label>
    </ligand>
</feature>
<dbReference type="InterPro" id="IPR019794">
    <property type="entry name" value="Peroxidases_AS"/>
</dbReference>
<dbReference type="FunFam" id="1.10.520.10:FF:000009">
    <property type="entry name" value="Peroxidase"/>
    <property type="match status" value="1"/>
</dbReference>
<keyword evidence="6 20" id="KW-0575">Peroxidase</keyword>
<evidence type="ECO:0000256" key="7">
    <source>
        <dbReference type="ARBA" id="ARBA00022617"/>
    </source>
</evidence>
<comment type="similarity">
    <text evidence="20">Belongs to the peroxidase family. Classical plant (class III) peroxidase subfamily.</text>
</comment>
<feature type="domain" description="Plant heme peroxidase family profile" evidence="21">
    <location>
        <begin position="26"/>
        <end position="319"/>
    </location>
</feature>
<feature type="signal peptide" evidence="20">
    <location>
        <begin position="1"/>
        <end position="24"/>
    </location>
</feature>
<feature type="disulfide bond" evidence="19">
    <location>
        <begin position="202"/>
        <end position="227"/>
    </location>
</feature>
<dbReference type="InterPro" id="IPR019793">
    <property type="entry name" value="Peroxidases_heam-ligand_BS"/>
</dbReference>
<keyword evidence="14" id="KW-0325">Glycoprotein</keyword>
<gene>
    <name evidence="22" type="ORF">H5410_052845</name>
</gene>
<evidence type="ECO:0000256" key="6">
    <source>
        <dbReference type="ARBA" id="ARBA00022559"/>
    </source>
</evidence>
<feature type="binding site" description="axial binding residue" evidence="17">
    <location>
        <position position="195"/>
    </location>
    <ligand>
        <name>heme b</name>
        <dbReference type="ChEBI" id="CHEBI:60344"/>
    </ligand>
    <ligandPart>
        <name>Fe</name>
        <dbReference type="ChEBI" id="CHEBI:18248"/>
    </ligandPart>
</feature>
<evidence type="ECO:0000256" key="17">
    <source>
        <dbReference type="PIRSR" id="PIRSR600823-3"/>
    </source>
</evidence>
<feature type="active site" description="Proton acceptor" evidence="15">
    <location>
        <position position="67"/>
    </location>
</feature>
<organism evidence="22 23">
    <name type="scientific">Solanum commersonii</name>
    <name type="common">Commerson's wild potato</name>
    <name type="synonym">Commerson's nightshade</name>
    <dbReference type="NCBI Taxonomy" id="4109"/>
    <lineage>
        <taxon>Eukaryota</taxon>
        <taxon>Viridiplantae</taxon>
        <taxon>Streptophyta</taxon>
        <taxon>Embryophyta</taxon>
        <taxon>Tracheophyta</taxon>
        <taxon>Spermatophyta</taxon>
        <taxon>Magnoliopsida</taxon>
        <taxon>eudicotyledons</taxon>
        <taxon>Gunneridae</taxon>
        <taxon>Pentapetalae</taxon>
        <taxon>asterids</taxon>
        <taxon>lamiids</taxon>
        <taxon>Solanales</taxon>
        <taxon>Solanaceae</taxon>
        <taxon>Solanoideae</taxon>
        <taxon>Solaneae</taxon>
        <taxon>Solanum</taxon>
    </lineage>
</organism>
<dbReference type="CDD" id="cd00693">
    <property type="entry name" value="secretory_peroxidase"/>
    <property type="match status" value="1"/>
</dbReference>
<evidence type="ECO:0000259" key="21">
    <source>
        <dbReference type="PROSITE" id="PS50873"/>
    </source>
</evidence>
<evidence type="ECO:0000256" key="18">
    <source>
        <dbReference type="PIRSR" id="PIRSR600823-4"/>
    </source>
</evidence>
<keyword evidence="8 17" id="KW-0479">Metal-binding</keyword>
<dbReference type="InterPro" id="IPR000823">
    <property type="entry name" value="Peroxidase_pln"/>
</dbReference>
<keyword evidence="9 20" id="KW-0732">Signal</keyword>
<evidence type="ECO:0000256" key="1">
    <source>
        <dbReference type="ARBA" id="ARBA00000189"/>
    </source>
</evidence>
<feature type="binding site" evidence="17">
    <location>
        <position position="68"/>
    </location>
    <ligand>
        <name>Ca(2+)</name>
        <dbReference type="ChEBI" id="CHEBI:29108"/>
        <label>1</label>
    </ligand>
</feature>
<dbReference type="Pfam" id="PF00141">
    <property type="entry name" value="peroxidase"/>
    <property type="match status" value="1"/>
</dbReference>
<dbReference type="PROSITE" id="PS00436">
    <property type="entry name" value="PEROXIDASE_2"/>
    <property type="match status" value="1"/>
</dbReference>
<feature type="disulfide bond" evidence="19">
    <location>
        <begin position="123"/>
        <end position="315"/>
    </location>
</feature>
<evidence type="ECO:0000256" key="3">
    <source>
        <dbReference type="ARBA" id="ARBA00004613"/>
    </source>
</evidence>
<evidence type="ECO:0000256" key="11">
    <source>
        <dbReference type="ARBA" id="ARBA00023002"/>
    </source>
</evidence>
<dbReference type="FunFam" id="1.10.420.10:FF:000006">
    <property type="entry name" value="Peroxidase"/>
    <property type="match status" value="1"/>
</dbReference>
<evidence type="ECO:0000256" key="8">
    <source>
        <dbReference type="ARBA" id="ARBA00022723"/>
    </source>
</evidence>
<evidence type="ECO:0000256" key="2">
    <source>
        <dbReference type="ARBA" id="ARBA00002322"/>
    </source>
</evidence>